<dbReference type="InterPro" id="IPR000150">
    <property type="entry name" value="Cof"/>
</dbReference>
<dbReference type="RefSeq" id="WP_219780524.1">
    <property type="nucleotide sequence ID" value="NZ_JAHXPT010000011.1"/>
</dbReference>
<dbReference type="CDD" id="cd07516">
    <property type="entry name" value="HAD_Pase"/>
    <property type="match status" value="1"/>
</dbReference>
<dbReference type="Pfam" id="PF08282">
    <property type="entry name" value="Hydrolase_3"/>
    <property type="match status" value="1"/>
</dbReference>
<dbReference type="PANTHER" id="PTHR10000:SF8">
    <property type="entry name" value="HAD SUPERFAMILY HYDROLASE-LIKE, TYPE 3"/>
    <property type="match status" value="1"/>
</dbReference>
<dbReference type="PROSITE" id="PS01228">
    <property type="entry name" value="COF_1"/>
    <property type="match status" value="1"/>
</dbReference>
<dbReference type="GO" id="GO:0016787">
    <property type="term" value="F:hydrolase activity"/>
    <property type="evidence" value="ECO:0007669"/>
    <property type="project" value="UniProtKB-KW"/>
</dbReference>
<evidence type="ECO:0000313" key="1">
    <source>
        <dbReference type="EMBL" id="MBW6411060.1"/>
    </source>
</evidence>
<dbReference type="EMBL" id="JAHXPT010000011">
    <property type="protein sequence ID" value="MBW6411060.1"/>
    <property type="molecule type" value="Genomic_DNA"/>
</dbReference>
<dbReference type="Proteomes" id="UP001519921">
    <property type="component" value="Unassembled WGS sequence"/>
</dbReference>
<proteinExistence type="predicted"/>
<dbReference type="InterPro" id="IPR023214">
    <property type="entry name" value="HAD_sf"/>
</dbReference>
<dbReference type="InterPro" id="IPR036412">
    <property type="entry name" value="HAD-like_sf"/>
</dbReference>
<dbReference type="NCBIfam" id="TIGR01484">
    <property type="entry name" value="HAD-SF-IIB"/>
    <property type="match status" value="1"/>
</dbReference>
<keyword evidence="2" id="KW-1185">Reference proteome</keyword>
<reference evidence="1 2" key="1">
    <citation type="submission" date="2021-07" db="EMBL/GenBank/DDBJ databases">
        <title>Clostridium weizhouense sp. nov., an anaerobic bacterium isolated from activated sludge of Petroleum wastewater.</title>
        <authorList>
            <person name="Li Q."/>
        </authorList>
    </citation>
    <scope>NUCLEOTIDE SEQUENCE [LARGE SCALE GENOMIC DNA]</scope>
    <source>
        <strain evidence="1 2">YB-6</strain>
    </source>
</reference>
<dbReference type="Gene3D" id="3.40.50.1000">
    <property type="entry name" value="HAD superfamily/HAD-like"/>
    <property type="match status" value="1"/>
</dbReference>
<organism evidence="1 2">
    <name type="scientific">Clostridium weizhouense</name>
    <dbReference type="NCBI Taxonomy" id="2859781"/>
    <lineage>
        <taxon>Bacteria</taxon>
        <taxon>Bacillati</taxon>
        <taxon>Bacillota</taxon>
        <taxon>Clostridia</taxon>
        <taxon>Eubacteriales</taxon>
        <taxon>Clostridiaceae</taxon>
        <taxon>Clostridium</taxon>
    </lineage>
</organism>
<sequence length="285" mass="33008">MDKIFYGYLLVSDMDGTLLNDSGKLSDKNRKAIEYFINKGGNFTLATGRTIASAGRFLEEIEVTLPVILYNGTKIYDYKNEKVIYEEFIEEDRKDIITLIKNNYPTLGIEVYSEESIYIYSSCKYTDRFSKLGYDVIYDLPKEVWDKKWTKALIVGEENEIDFLEEKLDNIYGNIIRSGAKYLEIVPNNISKGKAIEKLVDIYNINFKKLITVGDNMNDIEMIKLADYGFCVESGAERTIKSTKFIAPSNENNAIEYIINWIENNLIRNKKENLNSFLERNMTYV</sequence>
<comment type="caution">
    <text evidence="1">The sequence shown here is derived from an EMBL/GenBank/DDBJ whole genome shotgun (WGS) entry which is preliminary data.</text>
</comment>
<dbReference type="NCBIfam" id="TIGR00099">
    <property type="entry name" value="Cof-subfamily"/>
    <property type="match status" value="1"/>
</dbReference>
<accession>A0ABS7AU14</accession>
<dbReference type="Gene3D" id="3.30.1240.10">
    <property type="match status" value="1"/>
</dbReference>
<protein>
    <submittedName>
        <fullName evidence="1">HAD family hydrolase</fullName>
    </submittedName>
</protein>
<dbReference type="SFLD" id="SFLDS00003">
    <property type="entry name" value="Haloacid_Dehalogenase"/>
    <property type="match status" value="1"/>
</dbReference>
<gene>
    <name evidence="1" type="ORF">KYD98_13260</name>
</gene>
<evidence type="ECO:0000313" key="2">
    <source>
        <dbReference type="Proteomes" id="UP001519921"/>
    </source>
</evidence>
<dbReference type="InterPro" id="IPR006379">
    <property type="entry name" value="HAD-SF_hydro_IIB"/>
</dbReference>
<dbReference type="PANTHER" id="PTHR10000">
    <property type="entry name" value="PHOSPHOSERINE PHOSPHATASE"/>
    <property type="match status" value="1"/>
</dbReference>
<dbReference type="SUPFAM" id="SSF56784">
    <property type="entry name" value="HAD-like"/>
    <property type="match status" value="1"/>
</dbReference>
<name>A0ABS7AU14_9CLOT</name>
<keyword evidence="1" id="KW-0378">Hydrolase</keyword>
<dbReference type="SFLD" id="SFLDG01140">
    <property type="entry name" value="C2.B:_Phosphomannomutase_and_P"/>
    <property type="match status" value="1"/>
</dbReference>